<reference evidence="3 4" key="1">
    <citation type="submission" date="2024-01" db="EMBL/GenBank/DDBJ databases">
        <authorList>
            <person name="Allen C."/>
            <person name="Tagirdzhanova G."/>
        </authorList>
    </citation>
    <scope>NUCLEOTIDE SEQUENCE [LARGE SCALE GENOMIC DNA]</scope>
</reference>
<sequence length="671" mass="72550">MTTSPIPAKTLIVCCDGTWVNAAGSDSRGKQPTNVSRLIRALRPTTEGSSPEPQIVNYHAGVGSSGQFLDASIGGTFGLGLDQDIRDMYQFLCLNYSGGDRIVLVGFSRGAFTARSVADLVASVGLLTPAGMDRFYDIFDDYENMADPERAAAGKFICPADVLEPYANQKAEAWIQWENRRKTQYRAWLKSEGYTKDTFLSDGKEQEILIKAVAVWDTVGCLGIPAVPVLGLQGSARQWKFTNTQISSKVENAFQALGLDEPRYDFLPSLWERLPGNTRTHLLQVWFAGSHKNTGGGQNDQQLANLSLAWMCDQLASVGIAFDEARLSDVFKDDLRYSAVHPFPYVPTGGIASGIVHAVGELGHQGVELVSSLFSSHKHSTEHKQHEAEANAAAAARKKGIPLPWGKAGVLGEAALSALQGPPSRLIRDAADCPGKYKHKHPDAPVANLWASGARPWGLGQSRVPTSLLQRAAGVTTRKPAMFVRVDPESNQALPNQPLLNTNEQIHASVRVRLACGGLTMDDTAVWTCEGLTGQKASDDDDGSSSDEDSEDRSPLWHLERVDGAVDLDGVQDKAVGGDKYYALGKVAGAGKWQWVFNEKKFAAATAKAAASKKKAKVDHDSNNQMPPQGPLLRVLPEALPTGRWERLLLAMTVGKPDVLAWASANPYRNA</sequence>
<dbReference type="InterPro" id="IPR029058">
    <property type="entry name" value="AB_hydrolase_fold"/>
</dbReference>
<comment type="caution">
    <text evidence="3">The sequence shown here is derived from an EMBL/GenBank/DDBJ whole genome shotgun (WGS) entry which is preliminary data.</text>
</comment>
<evidence type="ECO:0000313" key="4">
    <source>
        <dbReference type="Proteomes" id="UP001642406"/>
    </source>
</evidence>
<feature type="domain" description="T6SS Phospholipase effector Tle1-like catalytic" evidence="2">
    <location>
        <begin position="9"/>
        <end position="314"/>
    </location>
</feature>
<dbReference type="Proteomes" id="UP001642406">
    <property type="component" value="Unassembled WGS sequence"/>
</dbReference>
<evidence type="ECO:0000256" key="1">
    <source>
        <dbReference type="SAM" id="MobiDB-lite"/>
    </source>
</evidence>
<evidence type="ECO:0000313" key="3">
    <source>
        <dbReference type="EMBL" id="CAK7225575.1"/>
    </source>
</evidence>
<accession>A0ABP0C322</accession>
<dbReference type="InterPro" id="IPR018712">
    <property type="entry name" value="Tle1-like_cat"/>
</dbReference>
<feature type="region of interest" description="Disordered" evidence="1">
    <location>
        <begin position="533"/>
        <end position="556"/>
    </location>
</feature>
<organism evidence="3 4">
    <name type="scientific">Sporothrix bragantina</name>
    <dbReference type="NCBI Taxonomy" id="671064"/>
    <lineage>
        <taxon>Eukaryota</taxon>
        <taxon>Fungi</taxon>
        <taxon>Dikarya</taxon>
        <taxon>Ascomycota</taxon>
        <taxon>Pezizomycotina</taxon>
        <taxon>Sordariomycetes</taxon>
        <taxon>Sordariomycetidae</taxon>
        <taxon>Ophiostomatales</taxon>
        <taxon>Ophiostomataceae</taxon>
        <taxon>Sporothrix</taxon>
    </lineage>
</organism>
<dbReference type="Pfam" id="PF09994">
    <property type="entry name" value="T6SS_Tle1-like_cat"/>
    <property type="match status" value="1"/>
</dbReference>
<dbReference type="PANTHER" id="PTHR33840">
    <property type="match status" value="1"/>
</dbReference>
<dbReference type="PANTHER" id="PTHR33840:SF1">
    <property type="entry name" value="TLE1 PHOSPHOLIPASE DOMAIN-CONTAINING PROTEIN"/>
    <property type="match status" value="1"/>
</dbReference>
<dbReference type="Gene3D" id="3.40.50.1820">
    <property type="entry name" value="alpha/beta hydrolase"/>
    <property type="match status" value="1"/>
</dbReference>
<keyword evidence="4" id="KW-1185">Reference proteome</keyword>
<feature type="region of interest" description="Disordered" evidence="1">
    <location>
        <begin position="614"/>
        <end position="633"/>
    </location>
</feature>
<gene>
    <name evidence="3" type="ORF">SBRCBS47491_005935</name>
</gene>
<evidence type="ECO:0000259" key="2">
    <source>
        <dbReference type="Pfam" id="PF09994"/>
    </source>
</evidence>
<protein>
    <recommendedName>
        <fullName evidence="2">T6SS Phospholipase effector Tle1-like catalytic domain-containing protein</fullName>
    </recommendedName>
</protein>
<dbReference type="SUPFAM" id="SSF53474">
    <property type="entry name" value="alpha/beta-Hydrolases"/>
    <property type="match status" value="1"/>
</dbReference>
<feature type="compositionally biased region" description="Acidic residues" evidence="1">
    <location>
        <begin position="539"/>
        <end position="551"/>
    </location>
</feature>
<proteinExistence type="predicted"/>
<name>A0ABP0C322_9PEZI</name>
<dbReference type="EMBL" id="CAWUHC010000054">
    <property type="protein sequence ID" value="CAK7225575.1"/>
    <property type="molecule type" value="Genomic_DNA"/>
</dbReference>